<accession>A0ACB5SS63</accession>
<dbReference type="Proteomes" id="UP001165064">
    <property type="component" value="Unassembled WGS sequence"/>
</dbReference>
<gene>
    <name evidence="1" type="ORF">Amon02_000054300</name>
</gene>
<name>A0ACB5SS63_AMBMO</name>
<protein>
    <submittedName>
        <fullName evidence="1">Unnamed protein product</fullName>
    </submittedName>
</protein>
<evidence type="ECO:0000313" key="1">
    <source>
        <dbReference type="EMBL" id="GME71328.1"/>
    </source>
</evidence>
<keyword evidence="2" id="KW-1185">Reference proteome</keyword>
<organism evidence="1 2">
    <name type="scientific">Ambrosiozyma monospora</name>
    <name type="common">Yeast</name>
    <name type="synonym">Endomycopsis monosporus</name>
    <dbReference type="NCBI Taxonomy" id="43982"/>
    <lineage>
        <taxon>Eukaryota</taxon>
        <taxon>Fungi</taxon>
        <taxon>Dikarya</taxon>
        <taxon>Ascomycota</taxon>
        <taxon>Saccharomycotina</taxon>
        <taxon>Pichiomycetes</taxon>
        <taxon>Pichiales</taxon>
        <taxon>Pichiaceae</taxon>
        <taxon>Ambrosiozyma</taxon>
    </lineage>
</organism>
<comment type="caution">
    <text evidence="1">The sequence shown here is derived from an EMBL/GenBank/DDBJ whole genome shotgun (WGS) entry which is preliminary data.</text>
</comment>
<sequence>MVGRVKDPSKFNTKRSQQQKHQTLSKLTGQPAWKIHPISAGYDRVWPLREFSIPVQIPEDSSFTIPAADDKRTSRQLYVQICDLIRAIPHDSISEKQIELLTDYYKRIFFTDVNHVFKFTPSQLLQFLYLFLNNFTAMHNQKKAIYLLCACKLEKQKRCPVTYAIHYDVQDDVYYVRPTKEIDHNHDLDVAIRRILTFGYGAQEGHKSSIGRRANILTYMTGRCIPLEIPEDNRFSLTLTKQMSAQDIVSKLRFLLKSIPPADDIHSSIHKTFEILFKITDETFYMSPSQLCQLLQVYQNCLKIDPNTDRHTTNLFCSPSMFGSSVNLGKCDFRLTITPDHIRQQFYISYLGGKHTHGIEYCALKCGIDPSIFGVSEVKPRQMVVSNRKTKVAKPTKTGKVVKRKLHFRLDLSFLEVANSSEPIDIPHDPSLDFQMDPSMKAKDLISNLKAKYFMRVKSAVFHPSIHRTFAQVFYIKHKIYRFTVSQLCQLLFAYRECFWLIQKPRVEHRGLTIFACCSCCRASCSLTADFDKQVFYWRKIGDPLVIQQHPHSFEETIKKAGFEIDQLSLDLKTLIGRDDLIFSHET</sequence>
<dbReference type="EMBL" id="BSXS01000192">
    <property type="protein sequence ID" value="GME71328.1"/>
    <property type="molecule type" value="Genomic_DNA"/>
</dbReference>
<reference evidence="1" key="1">
    <citation type="submission" date="2023-04" db="EMBL/GenBank/DDBJ databases">
        <title>Ambrosiozyma monospora NBRC 10751.</title>
        <authorList>
            <person name="Ichikawa N."/>
            <person name="Sato H."/>
            <person name="Tonouchi N."/>
        </authorList>
    </citation>
    <scope>NUCLEOTIDE SEQUENCE</scope>
    <source>
        <strain evidence="1">NBRC 10751</strain>
    </source>
</reference>
<evidence type="ECO:0000313" key="2">
    <source>
        <dbReference type="Proteomes" id="UP001165064"/>
    </source>
</evidence>
<proteinExistence type="predicted"/>